<dbReference type="Proteomes" id="UP000030854">
    <property type="component" value="Unassembled WGS sequence"/>
</dbReference>
<gene>
    <name evidence="2" type="ORF">EV44_g2731</name>
</gene>
<feature type="compositionally biased region" description="Basic and acidic residues" evidence="1">
    <location>
        <begin position="33"/>
        <end position="42"/>
    </location>
</feature>
<sequence length="175" mass="19589">MSGAIENKSIISPTNALRKLSIEPQTPHKHRPKDVSRKDKDIPSGSWEDEITSSGDEEYPYSPQQPTVYPSAPPPTPISPITQPKFESPFDYNVMGISMTRNEQRITSRPDKTDAIARRLIAGALGVKPPPKSEEQKAYEAAMKGKEIKRRAEEKELLSKALEDAERSKEAMWSD</sequence>
<comment type="caution">
    <text evidence="2">The sequence shown here is derived from an EMBL/GenBank/DDBJ whole genome shotgun (WGS) entry which is preliminary data.</text>
</comment>
<organism evidence="2 3">
    <name type="scientific">Uncinula necator</name>
    <name type="common">Grape powdery mildew</name>
    <dbReference type="NCBI Taxonomy" id="52586"/>
    <lineage>
        <taxon>Eukaryota</taxon>
        <taxon>Fungi</taxon>
        <taxon>Dikarya</taxon>
        <taxon>Ascomycota</taxon>
        <taxon>Pezizomycotina</taxon>
        <taxon>Leotiomycetes</taxon>
        <taxon>Erysiphales</taxon>
        <taxon>Erysiphaceae</taxon>
        <taxon>Erysiphe</taxon>
    </lineage>
</organism>
<feature type="compositionally biased region" description="Basic and acidic residues" evidence="1">
    <location>
        <begin position="131"/>
        <end position="146"/>
    </location>
</feature>
<dbReference type="AlphaFoldDB" id="A0A0B1NXS1"/>
<evidence type="ECO:0000313" key="3">
    <source>
        <dbReference type="Proteomes" id="UP000030854"/>
    </source>
</evidence>
<reference evidence="2 3" key="1">
    <citation type="journal article" date="2014" name="BMC Genomics">
        <title>Adaptive genomic structural variation in the grape powdery mildew pathogen, Erysiphe necator.</title>
        <authorList>
            <person name="Jones L."/>
            <person name="Riaz S."/>
            <person name="Morales-Cruz A."/>
            <person name="Amrine K.C."/>
            <person name="McGuire B."/>
            <person name="Gubler W.D."/>
            <person name="Walker M.A."/>
            <person name="Cantu D."/>
        </authorList>
    </citation>
    <scope>NUCLEOTIDE SEQUENCE [LARGE SCALE GENOMIC DNA]</scope>
    <source>
        <strain evidence="3">c</strain>
    </source>
</reference>
<evidence type="ECO:0000256" key="1">
    <source>
        <dbReference type="SAM" id="MobiDB-lite"/>
    </source>
</evidence>
<keyword evidence="3" id="KW-1185">Reference proteome</keyword>
<name>A0A0B1NXS1_UNCNE</name>
<dbReference type="EMBL" id="JNVN01003147">
    <property type="protein sequence ID" value="KHJ31187.1"/>
    <property type="molecule type" value="Genomic_DNA"/>
</dbReference>
<proteinExistence type="predicted"/>
<protein>
    <submittedName>
        <fullName evidence="2">Putative ubiquitin-like protein smt3</fullName>
    </submittedName>
</protein>
<feature type="region of interest" description="Disordered" evidence="1">
    <location>
        <begin position="125"/>
        <end position="146"/>
    </location>
</feature>
<accession>A0A0B1NXS1</accession>
<dbReference type="OMA" id="PTQFEYP"/>
<dbReference type="HOGENOM" id="CLU_087700_1_0_1"/>
<feature type="compositionally biased region" description="Acidic residues" evidence="1">
    <location>
        <begin position="47"/>
        <end position="59"/>
    </location>
</feature>
<feature type="region of interest" description="Disordered" evidence="1">
    <location>
        <begin position="1"/>
        <end position="89"/>
    </location>
</feature>
<evidence type="ECO:0000313" key="2">
    <source>
        <dbReference type="EMBL" id="KHJ31187.1"/>
    </source>
</evidence>